<feature type="chain" id="PRO_5015150044" evidence="2">
    <location>
        <begin position="25"/>
        <end position="128"/>
    </location>
</feature>
<proteinExistence type="predicted"/>
<comment type="caution">
    <text evidence="3">The sequence shown here is derived from an EMBL/GenBank/DDBJ whole genome shotgun (WGS) entry which is preliminary data.</text>
</comment>
<dbReference type="RefSeq" id="WP_106713462.1">
    <property type="nucleotide sequence ID" value="NZ_PGGO01000023.1"/>
</dbReference>
<accession>A0A2P7BBB2</accession>
<keyword evidence="2" id="KW-0732">Signal</keyword>
<reference evidence="4" key="1">
    <citation type="submission" date="2017-11" db="EMBL/GenBank/DDBJ databases">
        <authorList>
            <person name="Kuznetsova I."/>
            <person name="Sazanova A."/>
            <person name="Chirak E."/>
            <person name="Safronova V."/>
            <person name="Willems A."/>
        </authorList>
    </citation>
    <scope>NUCLEOTIDE SEQUENCE [LARGE SCALE GENOMIC DNA]</scope>
    <source>
        <strain evidence="4">STM 196</strain>
    </source>
</reference>
<evidence type="ECO:0000256" key="2">
    <source>
        <dbReference type="SAM" id="SignalP"/>
    </source>
</evidence>
<dbReference type="AlphaFoldDB" id="A0A2P7BBB2"/>
<keyword evidence="4" id="KW-1185">Reference proteome</keyword>
<name>A0A2P7BBB2_9HYPH</name>
<dbReference type="EMBL" id="PGGO01000023">
    <property type="protein sequence ID" value="PSH63763.1"/>
    <property type="molecule type" value="Genomic_DNA"/>
</dbReference>
<sequence length="128" mass="12112">MQTTKPFVARPVSLALIISASALAASIAIHPVLAGALDGESIGGGIGGAVGAGLGGAGGAAVGGPTGGAIGTGLGSQAGREIGERVGKQLGDTDWSGVPDDANYDAMGNYTGGSSDTSGGRRDAGDHH</sequence>
<evidence type="ECO:0000313" key="4">
    <source>
        <dbReference type="Proteomes" id="UP000241444"/>
    </source>
</evidence>
<organism evidence="3 4">
    <name type="scientific">Phyllobacterium brassicacearum</name>
    <dbReference type="NCBI Taxonomy" id="314235"/>
    <lineage>
        <taxon>Bacteria</taxon>
        <taxon>Pseudomonadati</taxon>
        <taxon>Pseudomonadota</taxon>
        <taxon>Alphaproteobacteria</taxon>
        <taxon>Hyphomicrobiales</taxon>
        <taxon>Phyllobacteriaceae</taxon>
        <taxon>Phyllobacterium</taxon>
    </lineage>
</organism>
<protein>
    <submittedName>
        <fullName evidence="3">Bacteriocin</fullName>
    </submittedName>
</protein>
<evidence type="ECO:0000256" key="1">
    <source>
        <dbReference type="SAM" id="MobiDB-lite"/>
    </source>
</evidence>
<feature type="signal peptide" evidence="2">
    <location>
        <begin position="1"/>
        <end position="24"/>
    </location>
</feature>
<evidence type="ECO:0000313" key="3">
    <source>
        <dbReference type="EMBL" id="PSH63763.1"/>
    </source>
</evidence>
<feature type="region of interest" description="Disordered" evidence="1">
    <location>
        <begin position="85"/>
        <end position="128"/>
    </location>
</feature>
<dbReference type="Proteomes" id="UP000241444">
    <property type="component" value="Unassembled WGS sequence"/>
</dbReference>
<gene>
    <name evidence="3" type="ORF">CU102_23180</name>
</gene>
<feature type="compositionally biased region" description="Basic and acidic residues" evidence="1">
    <location>
        <begin position="119"/>
        <end position="128"/>
    </location>
</feature>